<organism evidence="3 4">
    <name type="scientific">Acuticoccus sediminis</name>
    <dbReference type="NCBI Taxonomy" id="2184697"/>
    <lineage>
        <taxon>Bacteria</taxon>
        <taxon>Pseudomonadati</taxon>
        <taxon>Pseudomonadota</taxon>
        <taxon>Alphaproteobacteria</taxon>
        <taxon>Hyphomicrobiales</taxon>
        <taxon>Amorphaceae</taxon>
        <taxon>Acuticoccus</taxon>
    </lineage>
</organism>
<feature type="region of interest" description="Disordered" evidence="1">
    <location>
        <begin position="120"/>
        <end position="168"/>
    </location>
</feature>
<dbReference type="EMBL" id="QHHQ01000001">
    <property type="protein sequence ID" value="RAI03442.1"/>
    <property type="molecule type" value="Genomic_DNA"/>
</dbReference>
<feature type="transmembrane region" description="Helical" evidence="2">
    <location>
        <begin position="20"/>
        <end position="40"/>
    </location>
</feature>
<dbReference type="Proteomes" id="UP000249590">
    <property type="component" value="Unassembled WGS sequence"/>
</dbReference>
<dbReference type="RefSeq" id="WP_111342136.1">
    <property type="nucleotide sequence ID" value="NZ_QHHQ01000001.1"/>
</dbReference>
<accession>A0A8B2P2S7</accession>
<sequence length="168" mass="18569">MAVWTVWEHEKFDDPAFKAHFVRDAFSWWASILGPLWALLQGMPLVFVAFTILEMGLIGLAQVTLGEEAAMWAWLLFSIWFGFEARALKRWALARRGWTMTAVVKAKRLEQAERRYFAGRDDIPPDILPSGPTTPSAPLPPAPSGPGTDPAAGPWGAPIIGVMPEGVR</sequence>
<dbReference type="Pfam" id="PF10947">
    <property type="entry name" value="DUF2628"/>
    <property type="match status" value="1"/>
</dbReference>
<dbReference type="OrthoDB" id="7285394at2"/>
<protein>
    <recommendedName>
        <fullName evidence="5">DUF2628 domain-containing protein</fullName>
    </recommendedName>
</protein>
<comment type="caution">
    <text evidence="3">The sequence shown here is derived from an EMBL/GenBank/DDBJ whole genome shotgun (WGS) entry which is preliminary data.</text>
</comment>
<keyword evidence="2" id="KW-0472">Membrane</keyword>
<feature type="compositionally biased region" description="Pro residues" evidence="1">
    <location>
        <begin position="135"/>
        <end position="144"/>
    </location>
</feature>
<dbReference type="AlphaFoldDB" id="A0A8B2P2S7"/>
<feature type="compositionally biased region" description="Low complexity" evidence="1">
    <location>
        <begin position="145"/>
        <end position="154"/>
    </location>
</feature>
<evidence type="ECO:0000256" key="1">
    <source>
        <dbReference type="SAM" id="MobiDB-lite"/>
    </source>
</evidence>
<name>A0A8B2P2S7_9HYPH</name>
<evidence type="ECO:0008006" key="5">
    <source>
        <dbReference type="Google" id="ProtNLM"/>
    </source>
</evidence>
<dbReference type="InterPro" id="IPR024399">
    <property type="entry name" value="DUF2628"/>
</dbReference>
<evidence type="ECO:0000256" key="2">
    <source>
        <dbReference type="SAM" id="Phobius"/>
    </source>
</evidence>
<evidence type="ECO:0000313" key="3">
    <source>
        <dbReference type="EMBL" id="RAI03442.1"/>
    </source>
</evidence>
<keyword evidence="2" id="KW-1133">Transmembrane helix</keyword>
<reference evidence="3 4" key="1">
    <citation type="submission" date="2018-05" db="EMBL/GenBank/DDBJ databases">
        <title>Acuticoccus sediminis sp. nov., isolated from deep-sea sediment of Indian Ocean.</title>
        <authorList>
            <person name="Liu X."/>
            <person name="Lai Q."/>
            <person name="Du Y."/>
            <person name="Sun F."/>
            <person name="Zhang X."/>
            <person name="Wang S."/>
            <person name="Shao Z."/>
        </authorList>
    </citation>
    <scope>NUCLEOTIDE SEQUENCE [LARGE SCALE GENOMIC DNA]</scope>
    <source>
        <strain evidence="3 4">PTG4-2</strain>
    </source>
</reference>
<keyword evidence="4" id="KW-1185">Reference proteome</keyword>
<proteinExistence type="predicted"/>
<keyword evidence="2" id="KW-0812">Transmembrane</keyword>
<feature type="transmembrane region" description="Helical" evidence="2">
    <location>
        <begin position="71"/>
        <end position="88"/>
    </location>
</feature>
<gene>
    <name evidence="3" type="ORF">DLJ53_02735</name>
</gene>
<evidence type="ECO:0000313" key="4">
    <source>
        <dbReference type="Proteomes" id="UP000249590"/>
    </source>
</evidence>